<feature type="transmembrane region" description="Helical" evidence="1">
    <location>
        <begin position="12"/>
        <end position="32"/>
    </location>
</feature>
<name>A0A839K5Y4_9FIRM</name>
<feature type="transmembrane region" description="Helical" evidence="1">
    <location>
        <begin position="286"/>
        <end position="305"/>
    </location>
</feature>
<accession>A0A839K5Y4</accession>
<dbReference type="Gene3D" id="3.30.70.270">
    <property type="match status" value="1"/>
</dbReference>
<dbReference type="Proteomes" id="UP000574276">
    <property type="component" value="Unassembled WGS sequence"/>
</dbReference>
<organism evidence="4 5">
    <name type="scientific">Variimorphobacter saccharofermentans</name>
    <dbReference type="NCBI Taxonomy" id="2755051"/>
    <lineage>
        <taxon>Bacteria</taxon>
        <taxon>Bacillati</taxon>
        <taxon>Bacillota</taxon>
        <taxon>Clostridia</taxon>
        <taxon>Lachnospirales</taxon>
        <taxon>Lachnospiraceae</taxon>
        <taxon>Variimorphobacter</taxon>
    </lineage>
</organism>
<evidence type="ECO:0000313" key="4">
    <source>
        <dbReference type="EMBL" id="MBB2184727.1"/>
    </source>
</evidence>
<protein>
    <submittedName>
        <fullName evidence="4">EAL domain-containing protein</fullName>
    </submittedName>
</protein>
<dbReference type="SUPFAM" id="SSF55073">
    <property type="entry name" value="Nucleotide cyclase"/>
    <property type="match status" value="1"/>
</dbReference>
<dbReference type="EMBL" id="JACEGA010000001">
    <property type="protein sequence ID" value="MBB2184727.1"/>
    <property type="molecule type" value="Genomic_DNA"/>
</dbReference>
<dbReference type="SUPFAM" id="SSF141868">
    <property type="entry name" value="EAL domain-like"/>
    <property type="match status" value="1"/>
</dbReference>
<dbReference type="RefSeq" id="WP_228354287.1">
    <property type="nucleotide sequence ID" value="NZ_JACEGA010000001.1"/>
</dbReference>
<dbReference type="AlphaFoldDB" id="A0A839K5Y4"/>
<dbReference type="CDD" id="cd01948">
    <property type="entry name" value="EAL"/>
    <property type="match status" value="1"/>
</dbReference>
<feature type="domain" description="GGDEF" evidence="3">
    <location>
        <begin position="347"/>
        <end position="476"/>
    </location>
</feature>
<feature type="domain" description="EAL" evidence="2">
    <location>
        <begin position="485"/>
        <end position="738"/>
    </location>
</feature>
<proteinExistence type="predicted"/>
<dbReference type="PANTHER" id="PTHR33121:SF70">
    <property type="entry name" value="SIGNALING PROTEIN YKOW"/>
    <property type="match status" value="1"/>
</dbReference>
<dbReference type="InterPro" id="IPR043128">
    <property type="entry name" value="Rev_trsase/Diguanyl_cyclase"/>
</dbReference>
<dbReference type="Pfam" id="PF00563">
    <property type="entry name" value="EAL"/>
    <property type="match status" value="1"/>
</dbReference>
<evidence type="ECO:0000313" key="5">
    <source>
        <dbReference type="Proteomes" id="UP000574276"/>
    </source>
</evidence>
<dbReference type="PROSITE" id="PS50883">
    <property type="entry name" value="EAL"/>
    <property type="match status" value="1"/>
</dbReference>
<dbReference type="Pfam" id="PF00990">
    <property type="entry name" value="GGDEF"/>
    <property type="match status" value="1"/>
</dbReference>
<dbReference type="InterPro" id="IPR050706">
    <property type="entry name" value="Cyclic-di-GMP_PDE-like"/>
</dbReference>
<dbReference type="Gene3D" id="3.20.20.450">
    <property type="entry name" value="EAL domain"/>
    <property type="match status" value="1"/>
</dbReference>
<keyword evidence="1" id="KW-1133">Transmembrane helix</keyword>
<gene>
    <name evidence="4" type="ORF">H0486_17815</name>
</gene>
<evidence type="ECO:0000259" key="2">
    <source>
        <dbReference type="PROSITE" id="PS50883"/>
    </source>
</evidence>
<comment type="caution">
    <text evidence="4">The sequence shown here is derived from an EMBL/GenBank/DDBJ whole genome shotgun (WGS) entry which is preliminary data.</text>
</comment>
<dbReference type="CDD" id="cd01949">
    <property type="entry name" value="GGDEF"/>
    <property type="match status" value="1"/>
</dbReference>
<sequence length="738" mass="85015">MKLTLPKNRIAPLIIFAVFSILLLLVLGLYHLNRTSQYSMRTRLDSYETVSNDIVEMIKHTIESNYQTIQNSANLIAKAGELDKENISILLSLLSENSTYVDIAIVGLDGKGYNIAGQEIDISQEACFTSAKNGKINSSEEISYTSDNVPVNHYAVPIMEEGRSKGVLFVSIKAQIYSHALVENEYTHNSFVYLINKDKKLVSYMNDSKIEDFNYDEIIAQGFFIEDYDNMSSIKSPDGLILKGNNAHQPYIWDKKPLGINDWSVLIGWEDVTDPLSNNILRLTNLVWVIVSGILCILFLLMIITQSRTNRKIVKVLYLDPVTGGDNWYKFRMNVSKVLNSRQFTKKKFALINFDVNRFKIINDAYGYHKGDEVLKDIYLVIKKWVRQGELFTRYAADQFYILMAYQEEEEIKDRIHELNDRIHQRPYMSSAKIYFGVYYITERLDYSIDRMGEFAGVAKNNIKGNSEEIISYFDDVTRRRLLKEEEIEKSMNEALKNEEFQVYLQPKYALQEETISGAEALVRWFSSNGSVISPGLFIPVFEKNGFITELDLYMIHKVCGILRNWLDKGYKPLPISVNISRLHFANEHLADIINEIVDNYVIPHDLIELELTESAFLQNKETLINTVIRLRQYGFMVSMDDFGAGYSSLNSLKDLPLDIVKLDGELFRITDEVERGLTVIRNTITMAKDLHMQVVAECIETRDQVEFLCTVGCDIIQGYYYAKPMPVDQFEKQYLLL</sequence>
<keyword evidence="1" id="KW-0812">Transmembrane</keyword>
<dbReference type="GO" id="GO:0071111">
    <property type="term" value="F:cyclic-guanylate-specific phosphodiesterase activity"/>
    <property type="evidence" value="ECO:0007669"/>
    <property type="project" value="InterPro"/>
</dbReference>
<keyword evidence="1" id="KW-0472">Membrane</keyword>
<dbReference type="InterPro" id="IPR029787">
    <property type="entry name" value="Nucleotide_cyclase"/>
</dbReference>
<dbReference type="InterPro" id="IPR000160">
    <property type="entry name" value="GGDEF_dom"/>
</dbReference>
<dbReference type="PANTHER" id="PTHR33121">
    <property type="entry name" value="CYCLIC DI-GMP PHOSPHODIESTERASE PDEF"/>
    <property type="match status" value="1"/>
</dbReference>
<dbReference type="SMART" id="SM00052">
    <property type="entry name" value="EAL"/>
    <property type="match status" value="1"/>
</dbReference>
<keyword evidence="5" id="KW-1185">Reference proteome</keyword>
<dbReference type="InterPro" id="IPR001633">
    <property type="entry name" value="EAL_dom"/>
</dbReference>
<dbReference type="PROSITE" id="PS50887">
    <property type="entry name" value="GGDEF"/>
    <property type="match status" value="1"/>
</dbReference>
<dbReference type="InterPro" id="IPR035919">
    <property type="entry name" value="EAL_sf"/>
</dbReference>
<evidence type="ECO:0000259" key="3">
    <source>
        <dbReference type="PROSITE" id="PS50887"/>
    </source>
</evidence>
<dbReference type="NCBIfam" id="TIGR00254">
    <property type="entry name" value="GGDEF"/>
    <property type="match status" value="1"/>
</dbReference>
<dbReference type="SMART" id="SM00267">
    <property type="entry name" value="GGDEF"/>
    <property type="match status" value="1"/>
</dbReference>
<evidence type="ECO:0000256" key="1">
    <source>
        <dbReference type="SAM" id="Phobius"/>
    </source>
</evidence>
<reference evidence="4 5" key="1">
    <citation type="submission" date="2020-07" db="EMBL/GenBank/DDBJ databases">
        <title>Characterization and genome sequencing of isolate MD1, a novel member within the family Lachnospiraceae.</title>
        <authorList>
            <person name="Rettenmaier R."/>
            <person name="Di Bello L."/>
            <person name="Zinser C."/>
            <person name="Scheitz K."/>
            <person name="Liebl W."/>
            <person name="Zverlov V."/>
        </authorList>
    </citation>
    <scope>NUCLEOTIDE SEQUENCE [LARGE SCALE GENOMIC DNA]</scope>
    <source>
        <strain evidence="4 5">MD1</strain>
    </source>
</reference>